<dbReference type="EMBL" id="FOSW01000002">
    <property type="protein sequence ID" value="SFK49749.1"/>
    <property type="molecule type" value="Genomic_DNA"/>
</dbReference>
<proteinExistence type="inferred from homology"/>
<evidence type="ECO:0000313" key="5">
    <source>
        <dbReference type="EMBL" id="SFK49749.1"/>
    </source>
</evidence>
<comment type="similarity">
    <text evidence="1">Belongs to the bacterial solute-binding protein 1 family.</text>
</comment>
<keyword evidence="3" id="KW-0732">Signal</keyword>
<keyword evidence="2" id="KW-0813">Transport</keyword>
<dbReference type="PANTHER" id="PTHR43649">
    <property type="entry name" value="ARABINOSE-BINDING PROTEIN-RELATED"/>
    <property type="match status" value="1"/>
</dbReference>
<dbReference type="SUPFAM" id="SSF53850">
    <property type="entry name" value="Periplasmic binding protein-like II"/>
    <property type="match status" value="1"/>
</dbReference>
<keyword evidence="6" id="KW-1185">Reference proteome</keyword>
<dbReference type="Gene3D" id="3.40.190.10">
    <property type="entry name" value="Periplasmic binding protein-like II"/>
    <property type="match status" value="2"/>
</dbReference>
<feature type="compositionally biased region" description="Basic residues" evidence="4">
    <location>
        <begin position="14"/>
        <end position="23"/>
    </location>
</feature>
<name>A0A1I4A1U1_9ACTN</name>
<feature type="compositionally biased region" description="Basic and acidic residues" evidence="4">
    <location>
        <begin position="1"/>
        <end position="13"/>
    </location>
</feature>
<dbReference type="InterPro" id="IPR006059">
    <property type="entry name" value="SBP"/>
</dbReference>
<evidence type="ECO:0000256" key="1">
    <source>
        <dbReference type="ARBA" id="ARBA00008520"/>
    </source>
</evidence>
<dbReference type="InParanoid" id="A0A1I4A1U1"/>
<evidence type="ECO:0000256" key="3">
    <source>
        <dbReference type="ARBA" id="ARBA00022729"/>
    </source>
</evidence>
<dbReference type="PANTHER" id="PTHR43649:SF34">
    <property type="entry name" value="ABC TRANSPORTER PERIPLASMIC-BINDING PROTEIN YCJN-RELATED"/>
    <property type="match status" value="1"/>
</dbReference>
<dbReference type="RefSeq" id="WP_177212612.1">
    <property type="nucleotide sequence ID" value="NZ_FOSW01000002.1"/>
</dbReference>
<evidence type="ECO:0000256" key="2">
    <source>
        <dbReference type="ARBA" id="ARBA00022448"/>
    </source>
</evidence>
<dbReference type="STRING" id="504800.SAMN04488085_10218"/>
<dbReference type="InterPro" id="IPR050490">
    <property type="entry name" value="Bact_solute-bd_prot1"/>
</dbReference>
<evidence type="ECO:0000313" key="6">
    <source>
        <dbReference type="Proteomes" id="UP000199152"/>
    </source>
</evidence>
<accession>A0A1I4A1U1</accession>
<sequence>MAHEEREPAVDTRSRRRRPVRPRRALGTSAAALVLASTLAACGGDSGDANQLTWYINPDSGGQAEIARRCTEAAGGAYTITTAQLPRESSEQRQQLIRRLAAEDTSIDIMSLDPPYIPEFAQAGFLAPVPADVAERVTEDVVQSAVEGSTWDGELVAVPFWANTQLLWFKKSVAEAAGLDMEQPVTWEQLVQAAEDQDTQIAAQGIRAEALTVWVNALIESAGGSIIEETADDPEDIQLGLESDAAVEAAEVMRMVSGVGGPAFTTAGEDANVTDFEEGDAGFMVNWPFVWGRALSAVEAGTLDASVPEDYGWAIYPRVVEDQPSAPPYGGINLGIGAFSQNVDAAYEAAECIVSEENQAYYFTTNGNPAAKASVYDDSEVLEVFPQAPVIRESLELAASRPQTVYYSEVSGALQREYHPATAIDPETTGTEANDLITAVLRGEQLL</sequence>
<reference evidence="5 6" key="1">
    <citation type="submission" date="2016-10" db="EMBL/GenBank/DDBJ databases">
        <authorList>
            <person name="de Groot N.N."/>
        </authorList>
    </citation>
    <scope>NUCLEOTIDE SEQUENCE [LARGE SCALE GENOMIC DNA]</scope>
    <source>
        <strain evidence="5 6">DSM 45317</strain>
    </source>
</reference>
<dbReference type="Pfam" id="PF01547">
    <property type="entry name" value="SBP_bac_1"/>
    <property type="match status" value="1"/>
</dbReference>
<protein>
    <submittedName>
        <fullName evidence="5">Carbohydrate ABC transporter substrate-binding protein, CUT1 family</fullName>
    </submittedName>
</protein>
<dbReference type="Proteomes" id="UP000199152">
    <property type="component" value="Unassembled WGS sequence"/>
</dbReference>
<evidence type="ECO:0000256" key="4">
    <source>
        <dbReference type="SAM" id="MobiDB-lite"/>
    </source>
</evidence>
<dbReference type="AlphaFoldDB" id="A0A1I4A1U1"/>
<dbReference type="FunCoup" id="A0A1I4A1U1">
    <property type="interactions" value="38"/>
</dbReference>
<feature type="region of interest" description="Disordered" evidence="4">
    <location>
        <begin position="1"/>
        <end position="23"/>
    </location>
</feature>
<organism evidence="5 6">
    <name type="scientific">Geodermatophilus ruber</name>
    <dbReference type="NCBI Taxonomy" id="504800"/>
    <lineage>
        <taxon>Bacteria</taxon>
        <taxon>Bacillati</taxon>
        <taxon>Actinomycetota</taxon>
        <taxon>Actinomycetes</taxon>
        <taxon>Geodermatophilales</taxon>
        <taxon>Geodermatophilaceae</taxon>
        <taxon>Geodermatophilus</taxon>
    </lineage>
</organism>
<gene>
    <name evidence="5" type="ORF">SAMN04488085_10218</name>
</gene>